<reference evidence="1 2" key="1">
    <citation type="journal article" date="2019" name="PLoS ONE">
        <title>Genomic analyses reveal an absence of contemporary introgressive admixture between fin whales and blue whales, despite known hybrids.</title>
        <authorList>
            <person name="Westbury M.V."/>
            <person name="Petersen B."/>
            <person name="Lorenzen E.D."/>
        </authorList>
    </citation>
    <scope>NUCLEOTIDE SEQUENCE [LARGE SCALE GENOMIC DNA]</scope>
    <source>
        <strain evidence="1">FinWhale-01</strain>
    </source>
</reference>
<evidence type="ECO:0000313" key="1">
    <source>
        <dbReference type="EMBL" id="KAB0392140.1"/>
    </source>
</evidence>
<comment type="caution">
    <text evidence="1">The sequence shown here is derived from an EMBL/GenBank/DDBJ whole genome shotgun (WGS) entry which is preliminary data.</text>
</comment>
<name>A0A643BWJ4_BALPH</name>
<evidence type="ECO:0000313" key="2">
    <source>
        <dbReference type="Proteomes" id="UP000437017"/>
    </source>
</evidence>
<dbReference type="EMBL" id="SGJD01004002">
    <property type="protein sequence ID" value="KAB0392140.1"/>
    <property type="molecule type" value="Genomic_DNA"/>
</dbReference>
<sequence>MKIINITAISEIKEPIDKIGSKNVVSRFWSVNSIVILAAKTSSDSNTAVIRTDHTNSGVCYWDRVGDFILIIVVIKLIAPKIEETPAKCREKMVRSTEAPVWAKFPAKCGYMVQPVRVPGSTIDDASNSMKEDGRYQKLILFMQGKAIWGAPIMNATSQSPKPPVIIGITTKKIITNAWAVTTTL</sequence>
<protein>
    <submittedName>
        <fullName evidence="1">Uncharacterized protein</fullName>
    </submittedName>
</protein>
<gene>
    <name evidence="1" type="ORF">E2I00_018811</name>
</gene>
<proteinExistence type="predicted"/>
<dbReference type="AlphaFoldDB" id="A0A643BWJ4"/>
<organism evidence="1 2">
    <name type="scientific">Balaenoptera physalus</name>
    <name type="common">Fin whale</name>
    <name type="synonym">Balaena physalus</name>
    <dbReference type="NCBI Taxonomy" id="9770"/>
    <lineage>
        <taxon>Eukaryota</taxon>
        <taxon>Metazoa</taxon>
        <taxon>Chordata</taxon>
        <taxon>Craniata</taxon>
        <taxon>Vertebrata</taxon>
        <taxon>Euteleostomi</taxon>
        <taxon>Mammalia</taxon>
        <taxon>Eutheria</taxon>
        <taxon>Laurasiatheria</taxon>
        <taxon>Artiodactyla</taxon>
        <taxon>Whippomorpha</taxon>
        <taxon>Cetacea</taxon>
        <taxon>Mysticeti</taxon>
        <taxon>Balaenopteridae</taxon>
        <taxon>Balaenoptera</taxon>
    </lineage>
</organism>
<accession>A0A643BWJ4</accession>
<keyword evidence="2" id="KW-1185">Reference proteome</keyword>
<dbReference type="Proteomes" id="UP000437017">
    <property type="component" value="Unassembled WGS sequence"/>
</dbReference>
<dbReference type="OrthoDB" id="8048158at2759"/>